<sequence>MVRRRRKLRWRQHASRRTRDSYRGLLVDDVPQGRTTVIRTTVMRKTLEDSGPQRGRFPPTSLEEAPARFPERPLV</sequence>
<protein>
    <submittedName>
        <fullName evidence="2">Uncharacterized protein</fullName>
    </submittedName>
</protein>
<gene>
    <name evidence="2" type="ORF">AWW66_31790</name>
</gene>
<evidence type="ECO:0000256" key="1">
    <source>
        <dbReference type="SAM" id="MobiDB-lite"/>
    </source>
</evidence>
<feature type="region of interest" description="Disordered" evidence="1">
    <location>
        <begin position="45"/>
        <end position="75"/>
    </location>
</feature>
<comment type="caution">
    <text evidence="2">The sequence shown here is derived from an EMBL/GenBank/DDBJ whole genome shotgun (WGS) entry which is preliminary data.</text>
</comment>
<reference evidence="2 3" key="1">
    <citation type="submission" date="2016-01" db="EMBL/GenBank/DDBJ databases">
        <title>Whole genome sequence and analysis of Micromonospora rosaria DSM 803, which can produce antibacterial substance rosamicin.</title>
        <authorList>
            <person name="Yang H."/>
            <person name="He X."/>
            <person name="Zhu D."/>
        </authorList>
    </citation>
    <scope>NUCLEOTIDE SEQUENCE [LARGE SCALE GENOMIC DNA]</scope>
    <source>
        <strain evidence="2 3">DSM 803</strain>
    </source>
</reference>
<organism evidence="2 3">
    <name type="scientific">Micromonospora rosaria</name>
    <dbReference type="NCBI Taxonomy" id="47874"/>
    <lineage>
        <taxon>Bacteria</taxon>
        <taxon>Bacillati</taxon>
        <taxon>Actinomycetota</taxon>
        <taxon>Actinomycetes</taxon>
        <taxon>Micromonosporales</taxon>
        <taxon>Micromonosporaceae</taxon>
        <taxon>Micromonospora</taxon>
    </lineage>
</organism>
<evidence type="ECO:0000313" key="2">
    <source>
        <dbReference type="EMBL" id="KXK58103.1"/>
    </source>
</evidence>
<dbReference type="Proteomes" id="UP000070620">
    <property type="component" value="Unassembled WGS sequence"/>
</dbReference>
<evidence type="ECO:0000313" key="3">
    <source>
        <dbReference type="Proteomes" id="UP000070620"/>
    </source>
</evidence>
<dbReference type="AlphaFoldDB" id="A0A136PI91"/>
<keyword evidence="3" id="KW-1185">Reference proteome</keyword>
<dbReference type="EMBL" id="LRQV01000262">
    <property type="protein sequence ID" value="KXK58103.1"/>
    <property type="molecule type" value="Genomic_DNA"/>
</dbReference>
<accession>A0A136PI91</accession>
<name>A0A136PI91_9ACTN</name>
<feature type="compositionally biased region" description="Basic and acidic residues" evidence="1">
    <location>
        <begin position="65"/>
        <end position="75"/>
    </location>
</feature>
<proteinExistence type="predicted"/>